<dbReference type="SUPFAM" id="SSF56219">
    <property type="entry name" value="DNase I-like"/>
    <property type="match status" value="1"/>
</dbReference>
<dbReference type="GO" id="GO:0005737">
    <property type="term" value="C:cytoplasm"/>
    <property type="evidence" value="ECO:0007669"/>
    <property type="project" value="TreeGrafter"/>
</dbReference>
<dbReference type="SMART" id="SM00915">
    <property type="entry name" value="Jacalin"/>
    <property type="match status" value="1"/>
</dbReference>
<dbReference type="InterPro" id="IPR038772">
    <property type="entry name" value="Sph/SMPD2-like"/>
</dbReference>
<dbReference type="PANTHER" id="PTHR16320">
    <property type="entry name" value="SPHINGOMYELINASE FAMILY MEMBER"/>
    <property type="match status" value="1"/>
</dbReference>
<dbReference type="GO" id="GO:0046856">
    <property type="term" value="P:phosphatidylinositol dephosphorylation"/>
    <property type="evidence" value="ECO:0007669"/>
    <property type="project" value="InterPro"/>
</dbReference>
<name>A0A1I4K3A8_9BACI</name>
<dbReference type="PROSITE" id="PS51752">
    <property type="entry name" value="JACALIN_LECTIN"/>
    <property type="match status" value="1"/>
</dbReference>
<dbReference type="PANTHER" id="PTHR16320:SF1">
    <property type="entry name" value="SPHINGOMYELINASE DDB_G0288017"/>
    <property type="match status" value="1"/>
</dbReference>
<evidence type="ECO:0000313" key="3">
    <source>
        <dbReference type="Proteomes" id="UP000198565"/>
    </source>
</evidence>
<keyword evidence="3" id="KW-1185">Reference proteome</keyword>
<dbReference type="Gene3D" id="3.60.10.10">
    <property type="entry name" value="Endonuclease/exonuclease/phosphatase"/>
    <property type="match status" value="1"/>
</dbReference>
<dbReference type="GO" id="GO:0030246">
    <property type="term" value="F:carbohydrate binding"/>
    <property type="evidence" value="ECO:0007669"/>
    <property type="project" value="UniProtKB-KW"/>
</dbReference>
<dbReference type="Gene3D" id="2.100.10.30">
    <property type="entry name" value="Jacalin-like lectin domain"/>
    <property type="match status" value="1"/>
</dbReference>
<dbReference type="InterPro" id="IPR036404">
    <property type="entry name" value="Jacalin-like_lectin_dom_sf"/>
</dbReference>
<sequence>MFLSISNKVKLVLGILTLVLLVGIKEPLALNASENTFTVSTYNVAGLPDVITSENPQINNIKISPLLNNYDFIAVQEDFEYHNDLIKHTTHPYLTPHSGNVPFGDGMNFISNFPIKDVKRVTWRQRHGFLGNGNDELTPKGFMFSQLTIEPGVYIDVYTLHTDAGGDNDSLAARRDNIIQLAEYINTHSSGNAVIVLGDTNSRYTREADNFETELLEVSGLQDPWIDLVRNGMTPDNGDALMDGNDKNGINFEVVDKIFYRSSPSLELTALSYRLEDSMFVDDKGEQLSDHYPVAVTFQYMKNQDISMSNYWGGSGGTAFNFLSNDAAINNRPTALTINAGDRLDGISMTYEDGTVLSQGGTGGSVETLVLEDNEYLTEATFYKNKYNGDDRIFYAEFRTNSGRVISGGTKTGEAITLSAPSEHYIAGFFGRSGDNIDQIGVFSKPLTH</sequence>
<dbReference type="RefSeq" id="WP_217649308.1">
    <property type="nucleotide sequence ID" value="NZ_FOTR01000003.1"/>
</dbReference>
<dbReference type="STRING" id="334253.SAMN04487943_103331"/>
<evidence type="ECO:0000313" key="2">
    <source>
        <dbReference type="EMBL" id="SFL73270.1"/>
    </source>
</evidence>
<accession>A0A1I4K3A8</accession>
<dbReference type="SUPFAM" id="SSF51101">
    <property type="entry name" value="Mannose-binding lectins"/>
    <property type="match status" value="1"/>
</dbReference>
<dbReference type="Pfam" id="PF22669">
    <property type="entry name" value="Exo_endo_phos2"/>
    <property type="match status" value="1"/>
</dbReference>
<reference evidence="3" key="1">
    <citation type="submission" date="2016-10" db="EMBL/GenBank/DDBJ databases">
        <authorList>
            <person name="Varghese N."/>
            <person name="Submissions S."/>
        </authorList>
    </citation>
    <scope>NUCLEOTIDE SEQUENCE [LARGE SCALE GENOMIC DNA]</scope>
    <source>
        <strain evidence="3">CGMCC 1.4250</strain>
    </source>
</reference>
<proteinExistence type="predicted"/>
<organism evidence="2 3">
    <name type="scientific">Gracilibacillus orientalis</name>
    <dbReference type="NCBI Taxonomy" id="334253"/>
    <lineage>
        <taxon>Bacteria</taxon>
        <taxon>Bacillati</taxon>
        <taxon>Bacillota</taxon>
        <taxon>Bacilli</taxon>
        <taxon>Bacillales</taxon>
        <taxon>Bacillaceae</taxon>
        <taxon>Gracilibacillus</taxon>
    </lineage>
</organism>
<dbReference type="InterPro" id="IPR000300">
    <property type="entry name" value="IPPc"/>
</dbReference>
<dbReference type="InterPro" id="IPR036691">
    <property type="entry name" value="Endo/exonu/phosph_ase_sf"/>
</dbReference>
<gene>
    <name evidence="2" type="ORF">SAMN04487943_103331</name>
</gene>
<dbReference type="AlphaFoldDB" id="A0A1I4K3A8"/>
<dbReference type="Pfam" id="PF01419">
    <property type="entry name" value="Jacalin"/>
    <property type="match status" value="1"/>
</dbReference>
<dbReference type="EMBL" id="FOTR01000003">
    <property type="protein sequence ID" value="SFL73270.1"/>
    <property type="molecule type" value="Genomic_DNA"/>
</dbReference>
<dbReference type="GO" id="GO:0004767">
    <property type="term" value="F:sphingomyelin phosphodiesterase activity"/>
    <property type="evidence" value="ECO:0007669"/>
    <property type="project" value="InterPro"/>
</dbReference>
<evidence type="ECO:0000259" key="1">
    <source>
        <dbReference type="PROSITE" id="PS51752"/>
    </source>
</evidence>
<dbReference type="GO" id="GO:0016791">
    <property type="term" value="F:phosphatase activity"/>
    <property type="evidence" value="ECO:0007669"/>
    <property type="project" value="InterPro"/>
</dbReference>
<dbReference type="InterPro" id="IPR001229">
    <property type="entry name" value="Jacalin-like_lectin_dom"/>
</dbReference>
<feature type="domain" description="Jacalin-type lectin" evidence="1">
    <location>
        <begin position="306"/>
        <end position="446"/>
    </location>
</feature>
<protein>
    <submittedName>
        <fullName evidence="2">Jacalin-like lectin domain-containing protein</fullName>
    </submittedName>
</protein>
<keyword evidence="2" id="KW-0430">Lectin</keyword>
<dbReference type="Proteomes" id="UP000198565">
    <property type="component" value="Unassembled WGS sequence"/>
</dbReference>